<evidence type="ECO:0000313" key="2">
    <source>
        <dbReference type="Proteomes" id="UP000190637"/>
    </source>
</evidence>
<sequence length="60" mass="6622">MSDDEWNHIIRSAKQGESGPWACPECDECAVESGQRFEQGHVVEHTLMCFACEAEVVAPA</sequence>
<keyword evidence="2" id="KW-1185">Reference proteome</keyword>
<gene>
    <name evidence="1" type="ORF">SAMN02745673_01906</name>
</gene>
<protein>
    <recommendedName>
        <fullName evidence="3">C2H2-type domain-containing protein</fullName>
    </recommendedName>
</protein>
<dbReference type="AlphaFoldDB" id="A0A1T4PP76"/>
<proteinExistence type="predicted"/>
<dbReference type="EMBL" id="FUWS01000004">
    <property type="protein sequence ID" value="SJZ93017.1"/>
    <property type="molecule type" value="Genomic_DNA"/>
</dbReference>
<organism evidence="1 2">
    <name type="scientific">Marinactinospora thermotolerans DSM 45154</name>
    <dbReference type="NCBI Taxonomy" id="1122192"/>
    <lineage>
        <taxon>Bacteria</taxon>
        <taxon>Bacillati</taxon>
        <taxon>Actinomycetota</taxon>
        <taxon>Actinomycetes</taxon>
        <taxon>Streptosporangiales</taxon>
        <taxon>Nocardiopsidaceae</taxon>
        <taxon>Marinactinospora</taxon>
    </lineage>
</organism>
<evidence type="ECO:0008006" key="3">
    <source>
        <dbReference type="Google" id="ProtNLM"/>
    </source>
</evidence>
<accession>A0A1T4PP76</accession>
<dbReference type="Proteomes" id="UP000190637">
    <property type="component" value="Unassembled WGS sequence"/>
</dbReference>
<reference evidence="1 2" key="1">
    <citation type="submission" date="2017-02" db="EMBL/GenBank/DDBJ databases">
        <authorList>
            <person name="Peterson S.W."/>
        </authorList>
    </citation>
    <scope>NUCLEOTIDE SEQUENCE [LARGE SCALE GENOMIC DNA]</scope>
    <source>
        <strain evidence="1 2">DSM 45154</strain>
    </source>
</reference>
<dbReference type="RefSeq" id="WP_078761239.1">
    <property type="nucleotide sequence ID" value="NZ_FUWS01000004.1"/>
</dbReference>
<dbReference type="OrthoDB" id="3481918at2"/>
<name>A0A1T4PP76_9ACTN</name>
<evidence type="ECO:0000313" key="1">
    <source>
        <dbReference type="EMBL" id="SJZ93017.1"/>
    </source>
</evidence>